<accession>W2TZ25</accession>
<protein>
    <submittedName>
        <fullName evidence="1">Uncharacterized protein</fullName>
    </submittedName>
</protein>
<evidence type="ECO:0000313" key="2">
    <source>
        <dbReference type="Proteomes" id="UP000053676"/>
    </source>
</evidence>
<gene>
    <name evidence="1" type="ORF">NECAME_06013</name>
</gene>
<dbReference type="EMBL" id="KI657580">
    <property type="protein sequence ID" value="ETN86306.1"/>
    <property type="molecule type" value="Genomic_DNA"/>
</dbReference>
<dbReference type="Proteomes" id="UP000053676">
    <property type="component" value="Unassembled WGS sequence"/>
</dbReference>
<keyword evidence="2" id="KW-1185">Reference proteome</keyword>
<reference evidence="2" key="1">
    <citation type="journal article" date="2014" name="Nat. Genet.">
        <title>Genome of the human hookworm Necator americanus.</title>
        <authorList>
            <person name="Tang Y.T."/>
            <person name="Gao X."/>
            <person name="Rosa B.A."/>
            <person name="Abubucker S."/>
            <person name="Hallsworth-Pepin K."/>
            <person name="Martin J."/>
            <person name="Tyagi R."/>
            <person name="Heizer E."/>
            <person name="Zhang X."/>
            <person name="Bhonagiri-Palsikar V."/>
            <person name="Minx P."/>
            <person name="Warren W.C."/>
            <person name="Wang Q."/>
            <person name="Zhan B."/>
            <person name="Hotez P.J."/>
            <person name="Sternberg P.W."/>
            <person name="Dougall A."/>
            <person name="Gaze S.T."/>
            <person name="Mulvenna J."/>
            <person name="Sotillo J."/>
            <person name="Ranganathan S."/>
            <person name="Rabelo E.M."/>
            <person name="Wilson R.K."/>
            <person name="Felgner P.L."/>
            <person name="Bethony J."/>
            <person name="Hawdon J.M."/>
            <person name="Gasser R.B."/>
            <person name="Loukas A."/>
            <person name="Mitreva M."/>
        </authorList>
    </citation>
    <scope>NUCLEOTIDE SEQUENCE [LARGE SCALE GENOMIC DNA]</scope>
</reference>
<sequence length="69" mass="7896">MHVNPDFSARKSQNPRCYAFGLDGMRRWTTTPKREGEQEIIISPVNFNGYVMIPISNSARSEQLLLIVN</sequence>
<dbReference type="AlphaFoldDB" id="W2TZ25"/>
<proteinExistence type="predicted"/>
<evidence type="ECO:0000313" key="1">
    <source>
        <dbReference type="EMBL" id="ETN86306.1"/>
    </source>
</evidence>
<dbReference type="KEGG" id="nai:NECAME_06013"/>
<name>W2TZ25_NECAM</name>
<organism evidence="1 2">
    <name type="scientific">Necator americanus</name>
    <name type="common">Human hookworm</name>
    <dbReference type="NCBI Taxonomy" id="51031"/>
    <lineage>
        <taxon>Eukaryota</taxon>
        <taxon>Metazoa</taxon>
        <taxon>Ecdysozoa</taxon>
        <taxon>Nematoda</taxon>
        <taxon>Chromadorea</taxon>
        <taxon>Rhabditida</taxon>
        <taxon>Rhabditina</taxon>
        <taxon>Rhabditomorpha</taxon>
        <taxon>Strongyloidea</taxon>
        <taxon>Ancylostomatidae</taxon>
        <taxon>Bunostominae</taxon>
        <taxon>Necator</taxon>
    </lineage>
</organism>